<evidence type="ECO:0000256" key="3">
    <source>
        <dbReference type="ARBA" id="ARBA00022679"/>
    </source>
</evidence>
<evidence type="ECO:0000256" key="5">
    <source>
        <dbReference type="ARBA" id="ARBA00022777"/>
    </source>
</evidence>
<dbReference type="EC" id="2.7.11.1" evidence="1"/>
<keyword evidence="4 7" id="KW-0547">Nucleotide-binding</keyword>
<keyword evidence="3" id="KW-0808">Transferase</keyword>
<evidence type="ECO:0000313" key="10">
    <source>
        <dbReference type="EMBL" id="WOX22607.1"/>
    </source>
</evidence>
<dbReference type="CDD" id="cd14014">
    <property type="entry name" value="STKc_PknB_like"/>
    <property type="match status" value="1"/>
</dbReference>
<evidence type="ECO:0000256" key="6">
    <source>
        <dbReference type="ARBA" id="ARBA00022840"/>
    </source>
</evidence>
<reference evidence="10 11" key="1">
    <citation type="submission" date="2023-10" db="EMBL/GenBank/DDBJ databases">
        <title>The genome sequence of Streptomyces sp. HUAS YS2.</title>
        <authorList>
            <person name="Mo P."/>
        </authorList>
    </citation>
    <scope>NUCLEOTIDE SEQUENCE [LARGE SCALE GENOMIC DNA]</scope>
    <source>
        <strain evidence="10 11">HUAS YS2</strain>
    </source>
</reference>
<dbReference type="PROSITE" id="PS50011">
    <property type="entry name" value="PROTEIN_KINASE_DOM"/>
    <property type="match status" value="1"/>
</dbReference>
<name>A0ABZ0LT39_9ACTN</name>
<feature type="region of interest" description="Disordered" evidence="8">
    <location>
        <begin position="358"/>
        <end position="386"/>
    </location>
</feature>
<evidence type="ECO:0000259" key="9">
    <source>
        <dbReference type="PROSITE" id="PS50011"/>
    </source>
</evidence>
<gene>
    <name evidence="10" type="ORF">R2D22_14845</name>
</gene>
<dbReference type="InterPro" id="IPR011009">
    <property type="entry name" value="Kinase-like_dom_sf"/>
</dbReference>
<dbReference type="Proteomes" id="UP001301731">
    <property type="component" value="Chromosome"/>
</dbReference>
<proteinExistence type="predicted"/>
<accession>A0ABZ0LT39</accession>
<evidence type="ECO:0000256" key="7">
    <source>
        <dbReference type="PROSITE-ProRule" id="PRU10141"/>
    </source>
</evidence>
<dbReference type="PANTHER" id="PTHR43289">
    <property type="entry name" value="MITOGEN-ACTIVATED PROTEIN KINASE KINASE KINASE 20-RELATED"/>
    <property type="match status" value="1"/>
</dbReference>
<dbReference type="PROSITE" id="PS00107">
    <property type="entry name" value="PROTEIN_KINASE_ATP"/>
    <property type="match status" value="1"/>
</dbReference>
<dbReference type="Gene3D" id="3.40.1000.10">
    <property type="entry name" value="Mog1/PsbP, alpha/beta/alpha sandwich"/>
    <property type="match status" value="1"/>
</dbReference>
<dbReference type="SUPFAM" id="SSF56112">
    <property type="entry name" value="Protein kinase-like (PK-like)"/>
    <property type="match status" value="1"/>
</dbReference>
<dbReference type="InterPro" id="IPR017441">
    <property type="entry name" value="Protein_kinase_ATP_BS"/>
</dbReference>
<evidence type="ECO:0000313" key="11">
    <source>
        <dbReference type="Proteomes" id="UP001301731"/>
    </source>
</evidence>
<protein>
    <recommendedName>
        <fullName evidence="1">non-specific serine/threonine protein kinase</fullName>
        <ecNumber evidence="1">2.7.11.1</ecNumber>
    </recommendedName>
</protein>
<dbReference type="Pfam" id="PF00069">
    <property type="entry name" value="Pkinase"/>
    <property type="match status" value="1"/>
</dbReference>
<evidence type="ECO:0000256" key="1">
    <source>
        <dbReference type="ARBA" id="ARBA00012513"/>
    </source>
</evidence>
<feature type="compositionally biased region" description="Gly residues" evidence="8">
    <location>
        <begin position="358"/>
        <end position="367"/>
    </location>
</feature>
<keyword evidence="5 10" id="KW-0418">Kinase</keyword>
<sequence length="543" mass="58712">MEHSQSTGTGLLLAGRYRLSESIGRGGMGKVWRAQDEVLHRTVAVKELTAGRFVSEADRVVLHARTQKEARAAARISHPGVVTVHDVLEHDDRPWIVMQYVDGPSLADAMKEASPDAREAARIGLHVLGALRAAHAAGVLHRDVKPGNVLLARDGRVLLTDFGIAAIEGDSTITRTGELVGSIDYLAPERVRGGAPGPASDLWSLGATLYAAVEGTSPFRRDSPITTMQAVVTEEPDAPRKAGPLAPVITALLRKDPEGRPSADEAERMLLEAMEGRTPKAAQAFVPTQRVDPAQLGSVATLQQPVPPASELPAATPTVPSVPASGGGRWRTAVLAAVVAGLVAGAAVFAVMQYGGGQGGGDQGRGTGPTADSTAEPGKDKSKGKVDPVLDPAGWHRVQDPEGFSILVPKGWERQINTQGSIDYTPDDGRHLIRISIDTSPDFETPLVHAEDLEKQLKKRARYERVRLTQNLFRDQQYACLLEFTWTERRNNPGPRHAIDQLYYGDDGTEYALYMSSPEKDWDTTRRQFDHLLKSWRPPAEAQ</sequence>
<dbReference type="RefSeq" id="WP_318103701.1">
    <property type="nucleotide sequence ID" value="NZ_CP137573.1"/>
</dbReference>
<dbReference type="InterPro" id="IPR008271">
    <property type="entry name" value="Ser/Thr_kinase_AS"/>
</dbReference>
<dbReference type="GO" id="GO:0016301">
    <property type="term" value="F:kinase activity"/>
    <property type="evidence" value="ECO:0007669"/>
    <property type="project" value="UniProtKB-KW"/>
</dbReference>
<feature type="domain" description="Protein kinase" evidence="9">
    <location>
        <begin position="17"/>
        <end position="271"/>
    </location>
</feature>
<dbReference type="Gene3D" id="1.10.510.10">
    <property type="entry name" value="Transferase(Phosphotransferase) domain 1"/>
    <property type="match status" value="1"/>
</dbReference>
<dbReference type="SMART" id="SM00220">
    <property type="entry name" value="S_TKc"/>
    <property type="match status" value="1"/>
</dbReference>
<keyword evidence="11" id="KW-1185">Reference proteome</keyword>
<feature type="binding site" evidence="7">
    <location>
        <position position="46"/>
    </location>
    <ligand>
        <name>ATP</name>
        <dbReference type="ChEBI" id="CHEBI:30616"/>
    </ligand>
</feature>
<keyword evidence="6 7" id="KW-0067">ATP-binding</keyword>
<organism evidence="10 11">
    <name type="scientific">Streptomyces solicathayae</name>
    <dbReference type="NCBI Taxonomy" id="3081768"/>
    <lineage>
        <taxon>Bacteria</taxon>
        <taxon>Bacillati</taxon>
        <taxon>Actinomycetota</taxon>
        <taxon>Actinomycetes</taxon>
        <taxon>Kitasatosporales</taxon>
        <taxon>Streptomycetaceae</taxon>
        <taxon>Streptomyces</taxon>
    </lineage>
</organism>
<dbReference type="EMBL" id="CP137573">
    <property type="protein sequence ID" value="WOX22607.1"/>
    <property type="molecule type" value="Genomic_DNA"/>
</dbReference>
<dbReference type="InterPro" id="IPR000719">
    <property type="entry name" value="Prot_kinase_dom"/>
</dbReference>
<evidence type="ECO:0000256" key="8">
    <source>
        <dbReference type="SAM" id="MobiDB-lite"/>
    </source>
</evidence>
<dbReference type="PROSITE" id="PS00108">
    <property type="entry name" value="PROTEIN_KINASE_ST"/>
    <property type="match status" value="1"/>
</dbReference>
<keyword evidence="2" id="KW-0723">Serine/threonine-protein kinase</keyword>
<evidence type="ECO:0000256" key="4">
    <source>
        <dbReference type="ARBA" id="ARBA00022741"/>
    </source>
</evidence>
<dbReference type="PANTHER" id="PTHR43289:SF6">
    <property type="entry name" value="SERINE_THREONINE-PROTEIN KINASE NEKL-3"/>
    <property type="match status" value="1"/>
</dbReference>
<feature type="compositionally biased region" description="Basic and acidic residues" evidence="8">
    <location>
        <begin position="377"/>
        <end position="386"/>
    </location>
</feature>
<evidence type="ECO:0000256" key="2">
    <source>
        <dbReference type="ARBA" id="ARBA00022527"/>
    </source>
</evidence>
<dbReference type="Gene3D" id="3.30.200.20">
    <property type="entry name" value="Phosphorylase Kinase, domain 1"/>
    <property type="match status" value="1"/>
</dbReference>